<comment type="similarity">
    <text evidence="1">Belongs to the DEAD box helicase family. DEAH subfamily.</text>
</comment>
<keyword evidence="6" id="KW-0067">ATP-binding</keyword>
<proteinExistence type="inferred from homology"/>
<dbReference type="SMART" id="SM00382">
    <property type="entry name" value="AAA"/>
    <property type="match status" value="1"/>
</dbReference>
<evidence type="ECO:0000259" key="9">
    <source>
        <dbReference type="PROSITE" id="PS51194"/>
    </source>
</evidence>
<evidence type="ECO:0000256" key="7">
    <source>
        <dbReference type="ARBA" id="ARBA00047984"/>
    </source>
</evidence>
<comment type="catalytic activity">
    <reaction evidence="7">
        <text>ATP + H2O = ADP + phosphate + H(+)</text>
        <dbReference type="Rhea" id="RHEA:13065"/>
        <dbReference type="ChEBI" id="CHEBI:15377"/>
        <dbReference type="ChEBI" id="CHEBI:15378"/>
        <dbReference type="ChEBI" id="CHEBI:30616"/>
        <dbReference type="ChEBI" id="CHEBI:43474"/>
        <dbReference type="ChEBI" id="CHEBI:456216"/>
        <dbReference type="EC" id="3.6.4.13"/>
    </reaction>
</comment>
<evidence type="ECO:0000256" key="5">
    <source>
        <dbReference type="ARBA" id="ARBA00022806"/>
    </source>
</evidence>
<dbReference type="InterPro" id="IPR010222">
    <property type="entry name" value="RNA_helicase_HrpA"/>
</dbReference>
<sequence length="1286" mass="149813">MRQTLKQLEEQLKNCLFPEQFRFRQRLIREKKSSTPKTLAKLQHDIERSIKTRQSRLQHLPTPDYPENLPVSERREEIITAIKENQVVIICGETGSGKTTQLPKMCLELGLGLNGYIGHTQPRRLAAQSVAKRIAEELKSEQAAGYKIRFHDKTHANSYIKVMTDGILLAEVQEDRFLTQYDTLIIDEAHERSLNIDFLLGYLKWLLPRRKDLKLIITSATIDPEKFSKHFNDAPIIEVSGRTYPVEIRYRPLVSETEEQDDRDIFQGIVDAVDELKRESRGDILIFFSGEREIRDAADMLRKQNYAATEILPLFARLSSQEQYRIFQAHRGQRIILSTNVAETSLTVPGIKYVIDTGQVRISRYSWRARIQRLPIERTSQASANQRSGRCGRTSDGIAIRLYSEEDFLARPAFTDPEILRTNLASVILQMTHMRLGDIAAFPFIEPPDSRQIKDGFKLLFEIHAVDKHHRLSKMGRQIARMPIDPRLARMLIEATTLKSLEAVLIIVSALSIQDPRERPLEKQQAADEKHSRFKDKHSDFIGYINLWNYFQEQRATLSQNKLRKLCKKEFISYIRMREWQDIRDQIARQLDSTLAKDWNVNEDAIHKSLLTGLLGNIGFKDEDRIYLGAHQKKFTLFPGSVLHKKPPKWILAAELVETSKLFARTVARIQPEWIEHSAKHLIKRHYSEPHWEKRSAQVGAFERITLYGITLHARRKINYGPIDPKNSRELFIRHALIYGEYETKATFFQHNRKLIRSIENLEAKSRRRDILVDEEVLYDFYDRIIPATIYNGKTFEKWRKSQEKQHADALFYKAEDLFQRDTKHIGSAAFPDQLKYSGVSLPLQYHFEPGHDHDGVTCSVPHILLSHIQPTLFDYLVPGMLEEKITNIIRALPKQTRKQFVPAPEYAKACVEAIHSSSTDSLFSTLNHQLLRMTGSTIPQEEWDKLKLPEHLVMRFEIIDEKGKTLKTGRDLLKLKGDVKHKTVESFQKIKTHALEQQGLSNWTFGDLPEYLSVNNHGIHVRAYPAIVAKKDVVDIQLFDSLLESQTAHKKGVRKLFQLRTTEQLRQLKKHISQQQKLCMWYSATGKCDELQRALVDASYDHTFLREALPRTQTDFQELLTSRQNSLLDTSKTLCHLLDPVLASHFEIHKQLKGNIKINWLEALNDMKKQMQHLIYPGFLESLDLEQLRMLPKYLKGVLRRLDKLQESETRDRGLRLQVLPLWERYTVEIKKNADIQMLSEKDLTIYRWMIEEFRISLFAQELGTQRPISAKRLNKFWQEHSTQR</sequence>
<reference evidence="10" key="1">
    <citation type="submission" date="2020-01" db="EMBL/GenBank/DDBJ databases">
        <authorList>
            <person name="Meier V. D."/>
            <person name="Meier V D."/>
        </authorList>
    </citation>
    <scope>NUCLEOTIDE SEQUENCE</scope>
    <source>
        <strain evidence="10">HLG_WM_MAG_07</strain>
    </source>
</reference>
<dbReference type="GO" id="GO:0003724">
    <property type="term" value="F:RNA helicase activity"/>
    <property type="evidence" value="ECO:0007669"/>
    <property type="project" value="UniProtKB-EC"/>
</dbReference>
<dbReference type="PROSITE" id="PS51192">
    <property type="entry name" value="HELICASE_ATP_BIND_1"/>
    <property type="match status" value="1"/>
</dbReference>
<evidence type="ECO:0000259" key="8">
    <source>
        <dbReference type="PROSITE" id="PS51192"/>
    </source>
</evidence>
<dbReference type="Pfam" id="PF21010">
    <property type="entry name" value="HA2_C"/>
    <property type="match status" value="1"/>
</dbReference>
<dbReference type="InterPro" id="IPR011709">
    <property type="entry name" value="DEAD-box_helicase_OB_fold"/>
</dbReference>
<dbReference type="SMART" id="SM00847">
    <property type="entry name" value="HA2"/>
    <property type="match status" value="1"/>
</dbReference>
<keyword evidence="4 10" id="KW-0378">Hydrolase</keyword>
<dbReference type="InterPro" id="IPR027417">
    <property type="entry name" value="P-loop_NTPase"/>
</dbReference>
<dbReference type="EMBL" id="CACVAY010000103">
    <property type="protein sequence ID" value="CAA6821216.1"/>
    <property type="molecule type" value="Genomic_DNA"/>
</dbReference>
<gene>
    <name evidence="10" type="ORF">HELGO_WM6032</name>
</gene>
<dbReference type="InterPro" id="IPR014001">
    <property type="entry name" value="Helicase_ATP-bd"/>
</dbReference>
<dbReference type="CDD" id="cd18791">
    <property type="entry name" value="SF2_C_RHA"/>
    <property type="match status" value="1"/>
</dbReference>
<evidence type="ECO:0000256" key="3">
    <source>
        <dbReference type="ARBA" id="ARBA00022741"/>
    </source>
</evidence>
<evidence type="ECO:0000313" key="10">
    <source>
        <dbReference type="EMBL" id="CAA6821216.1"/>
    </source>
</evidence>
<dbReference type="EC" id="3.6.4.13" evidence="2"/>
<dbReference type="PANTHER" id="PTHR18934">
    <property type="entry name" value="ATP-DEPENDENT RNA HELICASE"/>
    <property type="match status" value="1"/>
</dbReference>
<dbReference type="SUPFAM" id="SSF52540">
    <property type="entry name" value="P-loop containing nucleoside triphosphate hydrolases"/>
    <property type="match status" value="1"/>
</dbReference>
<evidence type="ECO:0000256" key="1">
    <source>
        <dbReference type="ARBA" id="ARBA00008792"/>
    </source>
</evidence>
<evidence type="ECO:0000256" key="6">
    <source>
        <dbReference type="ARBA" id="ARBA00022840"/>
    </source>
</evidence>
<dbReference type="Pfam" id="PF00270">
    <property type="entry name" value="DEAD"/>
    <property type="match status" value="1"/>
</dbReference>
<dbReference type="InterPro" id="IPR007502">
    <property type="entry name" value="Helicase-assoc_dom"/>
</dbReference>
<keyword evidence="5 10" id="KW-0347">Helicase</keyword>
<feature type="domain" description="Helicase ATP-binding" evidence="8">
    <location>
        <begin position="79"/>
        <end position="240"/>
    </location>
</feature>
<dbReference type="FunFam" id="3.40.50.300:FF:000439">
    <property type="entry name" value="ATP-dependent RNA helicase HrpA"/>
    <property type="match status" value="1"/>
</dbReference>
<dbReference type="Gene3D" id="1.20.120.1080">
    <property type="match status" value="1"/>
</dbReference>
<name>A0A6S6U1A0_9GAMM</name>
<dbReference type="Pfam" id="PF11898">
    <property type="entry name" value="DUF3418"/>
    <property type="match status" value="1"/>
</dbReference>
<dbReference type="InterPro" id="IPR024590">
    <property type="entry name" value="HrpA_C"/>
</dbReference>
<protein>
    <recommendedName>
        <fullName evidence="2">RNA helicase</fullName>
        <ecNumber evidence="2">3.6.4.13</ecNumber>
    </recommendedName>
</protein>
<dbReference type="Pfam" id="PF00271">
    <property type="entry name" value="Helicase_C"/>
    <property type="match status" value="1"/>
</dbReference>
<dbReference type="NCBIfam" id="NF008348">
    <property type="entry name" value="PRK11131.1"/>
    <property type="match status" value="1"/>
</dbReference>
<dbReference type="GO" id="GO:0003723">
    <property type="term" value="F:RNA binding"/>
    <property type="evidence" value="ECO:0007669"/>
    <property type="project" value="TreeGrafter"/>
</dbReference>
<feature type="domain" description="Helicase C-terminal" evidence="9">
    <location>
        <begin position="268"/>
        <end position="435"/>
    </location>
</feature>
<evidence type="ECO:0000256" key="2">
    <source>
        <dbReference type="ARBA" id="ARBA00012552"/>
    </source>
</evidence>
<dbReference type="NCBIfam" id="TIGR01967">
    <property type="entry name" value="DEAH_box_HrpA"/>
    <property type="match status" value="1"/>
</dbReference>
<dbReference type="PANTHER" id="PTHR18934:SF99">
    <property type="entry name" value="ATP-DEPENDENT RNA HELICASE DHX37-RELATED"/>
    <property type="match status" value="1"/>
</dbReference>
<dbReference type="GO" id="GO:0005524">
    <property type="term" value="F:ATP binding"/>
    <property type="evidence" value="ECO:0007669"/>
    <property type="project" value="UniProtKB-KW"/>
</dbReference>
<dbReference type="SMART" id="SM00487">
    <property type="entry name" value="DEXDc"/>
    <property type="match status" value="1"/>
</dbReference>
<keyword evidence="3" id="KW-0547">Nucleotide-binding</keyword>
<dbReference type="Pfam" id="PF07717">
    <property type="entry name" value="OB_NTP_bind"/>
    <property type="match status" value="1"/>
</dbReference>
<dbReference type="GO" id="GO:0016787">
    <property type="term" value="F:hydrolase activity"/>
    <property type="evidence" value="ECO:0007669"/>
    <property type="project" value="UniProtKB-KW"/>
</dbReference>
<dbReference type="InterPro" id="IPR001650">
    <property type="entry name" value="Helicase_C-like"/>
</dbReference>
<dbReference type="InterPro" id="IPR003593">
    <property type="entry name" value="AAA+_ATPase"/>
</dbReference>
<dbReference type="Gene3D" id="3.40.50.300">
    <property type="entry name" value="P-loop containing nucleotide triphosphate hydrolases"/>
    <property type="match status" value="2"/>
</dbReference>
<evidence type="ECO:0000256" key="4">
    <source>
        <dbReference type="ARBA" id="ARBA00022801"/>
    </source>
</evidence>
<dbReference type="PROSITE" id="PS51194">
    <property type="entry name" value="HELICASE_CTER"/>
    <property type="match status" value="1"/>
</dbReference>
<dbReference type="FunFam" id="1.20.120.1080:FF:000005">
    <property type="entry name" value="ATP-dependent helicase HrpA"/>
    <property type="match status" value="1"/>
</dbReference>
<accession>A0A6S6U1A0</accession>
<organism evidence="10">
    <name type="scientific">uncultured Thiotrichaceae bacterium</name>
    <dbReference type="NCBI Taxonomy" id="298394"/>
    <lineage>
        <taxon>Bacteria</taxon>
        <taxon>Pseudomonadati</taxon>
        <taxon>Pseudomonadota</taxon>
        <taxon>Gammaproteobacteria</taxon>
        <taxon>Thiotrichales</taxon>
        <taxon>Thiotrichaceae</taxon>
        <taxon>environmental samples</taxon>
    </lineage>
</organism>
<dbReference type="SMART" id="SM00490">
    <property type="entry name" value="HELICc"/>
    <property type="match status" value="1"/>
</dbReference>
<dbReference type="InterPro" id="IPR011545">
    <property type="entry name" value="DEAD/DEAH_box_helicase_dom"/>
</dbReference>
<dbReference type="FunFam" id="3.40.50.300:FF:000575">
    <property type="entry name" value="ATP-dependent helicase hrpA"/>
    <property type="match status" value="1"/>
</dbReference>